<dbReference type="STRING" id="1754190.A0A1Y2A5H5"/>
<accession>A0A1Y2A5H5</accession>
<dbReference type="GO" id="GO:0006412">
    <property type="term" value="P:translation"/>
    <property type="evidence" value="ECO:0007669"/>
    <property type="project" value="InterPro"/>
</dbReference>
<comment type="caution">
    <text evidence="8">The sequence shown here is derived from an EMBL/GenBank/DDBJ whole genome shotgun (WGS) entry which is preliminary data.</text>
</comment>
<dbReference type="InterPro" id="IPR005633">
    <property type="entry name" value="Ribosomal_uL23_N"/>
</dbReference>
<dbReference type="EMBL" id="MCOG01000324">
    <property type="protein sequence ID" value="ORY17743.1"/>
    <property type="molecule type" value="Genomic_DNA"/>
</dbReference>
<evidence type="ECO:0000256" key="1">
    <source>
        <dbReference type="ARBA" id="ARBA00006700"/>
    </source>
</evidence>
<dbReference type="PROSITE" id="PS00050">
    <property type="entry name" value="RIBOSOMAL_L23"/>
    <property type="match status" value="1"/>
</dbReference>
<sequence length="143" mass="15923">MVKDTTKAAAAKKAALKGVNAKATKKIITSTSFRRPKTLRLARKPKYPRVSVPKVNSVDQYSILRFPLKTESAMKKIEDDNTLVFICDVKANKKQIKDAVKRMYQVDAEKVNTLITPKGLKKAFIRLTADVDALEVASKIGFV</sequence>
<dbReference type="GO" id="GO:1990904">
    <property type="term" value="C:ribonucleoprotein complex"/>
    <property type="evidence" value="ECO:0007669"/>
    <property type="project" value="UniProtKB-KW"/>
</dbReference>
<dbReference type="PANTHER" id="PTHR11620">
    <property type="entry name" value="60S RIBOSOMAL PROTEIN L23A"/>
    <property type="match status" value="1"/>
</dbReference>
<evidence type="ECO:0000259" key="7">
    <source>
        <dbReference type="Pfam" id="PF03939"/>
    </source>
</evidence>
<reference evidence="8 9" key="1">
    <citation type="submission" date="2016-08" db="EMBL/GenBank/DDBJ databases">
        <title>A Parts List for Fungal Cellulosomes Revealed by Comparative Genomics.</title>
        <authorList>
            <consortium name="DOE Joint Genome Institute"/>
            <person name="Haitjema C.H."/>
            <person name="Gilmore S.P."/>
            <person name="Henske J.K."/>
            <person name="Solomon K.V."/>
            <person name="De Groot R."/>
            <person name="Kuo A."/>
            <person name="Mondo S.J."/>
            <person name="Salamov A.A."/>
            <person name="Labutti K."/>
            <person name="Zhao Z."/>
            <person name="Chiniquy J."/>
            <person name="Barry K."/>
            <person name="Brewer H.M."/>
            <person name="Purvine S.O."/>
            <person name="Wright A.T."/>
            <person name="Boxma B."/>
            <person name="Van Alen T."/>
            <person name="Hackstein J.H."/>
            <person name="Baker S.E."/>
            <person name="Grigoriev I.V."/>
            <person name="O'Malley M.A."/>
        </authorList>
    </citation>
    <scope>NUCLEOTIDE SEQUENCE [LARGE SCALE GENOMIC DNA]</scope>
    <source>
        <strain evidence="8 9">G1</strain>
    </source>
</reference>
<dbReference type="Pfam" id="PF00276">
    <property type="entry name" value="Ribosomal_L23"/>
    <property type="match status" value="1"/>
</dbReference>
<comment type="similarity">
    <text evidence="1 6">Belongs to the universal ribosomal protein uL23 family.</text>
</comment>
<name>A0A1Y2A5H5_9FUNG</name>
<evidence type="ECO:0000256" key="3">
    <source>
        <dbReference type="ARBA" id="ARBA00022884"/>
    </source>
</evidence>
<organism evidence="8 9">
    <name type="scientific">Neocallimastix californiae</name>
    <dbReference type="NCBI Taxonomy" id="1754190"/>
    <lineage>
        <taxon>Eukaryota</taxon>
        <taxon>Fungi</taxon>
        <taxon>Fungi incertae sedis</taxon>
        <taxon>Chytridiomycota</taxon>
        <taxon>Chytridiomycota incertae sedis</taxon>
        <taxon>Neocallimastigomycetes</taxon>
        <taxon>Neocallimastigales</taxon>
        <taxon>Neocallimastigaceae</taxon>
        <taxon>Neocallimastix</taxon>
    </lineage>
</organism>
<keyword evidence="5 6" id="KW-0687">Ribonucleoprotein</keyword>
<dbReference type="FunFam" id="3.30.70.330:FF:000035">
    <property type="entry name" value="60S ribosomal protein L23a"/>
    <property type="match status" value="1"/>
</dbReference>
<dbReference type="InterPro" id="IPR012677">
    <property type="entry name" value="Nucleotide-bd_a/b_plait_sf"/>
</dbReference>
<dbReference type="GO" id="GO:0003735">
    <property type="term" value="F:structural constituent of ribosome"/>
    <property type="evidence" value="ECO:0007669"/>
    <property type="project" value="InterPro"/>
</dbReference>
<evidence type="ECO:0000313" key="8">
    <source>
        <dbReference type="EMBL" id="ORY17743.1"/>
    </source>
</evidence>
<keyword evidence="9" id="KW-1185">Reference proteome</keyword>
<protein>
    <submittedName>
        <fullName evidence="8">Ribosomal protein L23a</fullName>
    </submittedName>
</protein>
<proteinExistence type="inferred from homology"/>
<keyword evidence="2" id="KW-0699">rRNA-binding</keyword>
<gene>
    <name evidence="8" type="ORF">LY90DRAFT_391788</name>
</gene>
<dbReference type="Pfam" id="PF03939">
    <property type="entry name" value="Ribosomal_L23eN"/>
    <property type="match status" value="1"/>
</dbReference>
<dbReference type="OrthoDB" id="1267328at2759"/>
<dbReference type="GO" id="GO:0019843">
    <property type="term" value="F:rRNA binding"/>
    <property type="evidence" value="ECO:0007669"/>
    <property type="project" value="UniProtKB-KW"/>
</dbReference>
<dbReference type="Proteomes" id="UP000193920">
    <property type="component" value="Unassembled WGS sequence"/>
</dbReference>
<keyword evidence="4 6" id="KW-0689">Ribosomal protein</keyword>
<dbReference type="GO" id="GO:0005840">
    <property type="term" value="C:ribosome"/>
    <property type="evidence" value="ECO:0007669"/>
    <property type="project" value="UniProtKB-KW"/>
</dbReference>
<dbReference type="HAMAP" id="MF_01369_A">
    <property type="entry name" value="Ribosomal_uL23_A"/>
    <property type="match status" value="1"/>
</dbReference>
<dbReference type="Gene3D" id="3.30.70.330">
    <property type="match status" value="1"/>
</dbReference>
<dbReference type="InterPro" id="IPR012678">
    <property type="entry name" value="Ribosomal_uL23/eL15/eS24_sf"/>
</dbReference>
<evidence type="ECO:0000256" key="6">
    <source>
        <dbReference type="RuleBase" id="RU003934"/>
    </source>
</evidence>
<dbReference type="SUPFAM" id="SSF54189">
    <property type="entry name" value="Ribosomal proteins S24e, L23 and L15e"/>
    <property type="match status" value="1"/>
</dbReference>
<feature type="domain" description="Large ribosomal subunit protein uL23 N-terminal" evidence="7">
    <location>
        <begin position="5"/>
        <end position="54"/>
    </location>
</feature>
<dbReference type="InterPro" id="IPR001014">
    <property type="entry name" value="Ribosomal_uL23_CS"/>
</dbReference>
<evidence type="ECO:0000256" key="2">
    <source>
        <dbReference type="ARBA" id="ARBA00022730"/>
    </source>
</evidence>
<evidence type="ECO:0000313" key="9">
    <source>
        <dbReference type="Proteomes" id="UP000193920"/>
    </source>
</evidence>
<dbReference type="InterPro" id="IPR013025">
    <property type="entry name" value="Ribosomal_uL23-like"/>
</dbReference>
<evidence type="ECO:0000256" key="5">
    <source>
        <dbReference type="ARBA" id="ARBA00023274"/>
    </source>
</evidence>
<dbReference type="NCBIfam" id="NF011118">
    <property type="entry name" value="PRK14548.1"/>
    <property type="match status" value="1"/>
</dbReference>
<keyword evidence="3" id="KW-0694">RNA-binding</keyword>
<dbReference type="AlphaFoldDB" id="A0A1Y2A5H5"/>
<evidence type="ECO:0000256" key="4">
    <source>
        <dbReference type="ARBA" id="ARBA00022980"/>
    </source>
</evidence>